<dbReference type="InterPro" id="IPR021778">
    <property type="entry name" value="Se/S_carrier-like"/>
</dbReference>
<reference evidence="7 8" key="1">
    <citation type="submission" date="2014-04" db="EMBL/GenBank/DDBJ databases">
        <title>Whole genome sequence of 'Brachyspira hampsonii' D13-03603F2.</title>
        <authorList>
            <person name="Patterson A.H."/>
            <person name="Chaban B."/>
            <person name="Fernando C."/>
            <person name="Harding J.C."/>
            <person name="Hill J.E."/>
        </authorList>
    </citation>
    <scope>NUCLEOTIDE SEQUENCE [LARGE SCALE GENOMIC DNA]</scope>
    <source>
        <strain evidence="7 8">D13-03603F2</strain>
    </source>
</reference>
<keyword evidence="4" id="KW-0411">Iron-sulfur</keyword>
<dbReference type="Pfam" id="PF11823">
    <property type="entry name" value="Se_S_carrier"/>
    <property type="match status" value="1"/>
</dbReference>
<evidence type="ECO:0000313" key="8">
    <source>
        <dbReference type="Proteomes" id="UP000238924"/>
    </source>
</evidence>
<proteinExistence type="predicted"/>
<gene>
    <name evidence="7" type="ORF">DJ52_03505</name>
</gene>
<evidence type="ECO:0000259" key="6">
    <source>
        <dbReference type="Pfam" id="PF11823"/>
    </source>
</evidence>
<sequence length="359" mass="39470">MYYIGIDIGSTASKVAVFDDEKNDLTELFMIPTGWSGVEAASKILEILKEKNINKENSYFTGTGYGRVAIEYANKTVTEITCHAKGANFLFNNLNGTLIDIGGQDTKIISIKNGKVDNFIMNDKCSAGTGRFIELMANSLGCSIPTLLEEAQKCNDTDVVISSMCTVFAETEVISLKASGKQKNEIAYAIVNSVANKAASLCGKFKDDTYFLTGGLCVFDYLIKTLEKTLGGKVITDSRGQYAGAIGAAIIGFEKNASNKNKIKQNSSNTESKEKKEEIKDKRLIITFNTTTDVMRAEKSFKNIMAETNELLGKIISIPSEISAGCGMSWESEIHLKDKLTNILKENDIEYDNFYEIYK</sequence>
<evidence type="ECO:0000256" key="2">
    <source>
        <dbReference type="ARBA" id="ARBA00022723"/>
    </source>
</evidence>
<dbReference type="InterPro" id="IPR002731">
    <property type="entry name" value="ATPase_BadF"/>
</dbReference>
<dbReference type="PANTHER" id="PTHR32329:SF2">
    <property type="entry name" value="BIFUNCTIONAL PROTEIN [INCLUDES 2-HYDROXYACYL-COA DEHYDRATASE (N-TER) AND ITS ACTIVATOR DOMAIN (C_TERM)"/>
    <property type="match status" value="1"/>
</dbReference>
<comment type="caution">
    <text evidence="7">The sequence shown here is derived from an EMBL/GenBank/DDBJ whole genome shotgun (WGS) entry which is preliminary data.</text>
</comment>
<evidence type="ECO:0000256" key="1">
    <source>
        <dbReference type="ARBA" id="ARBA00001966"/>
    </source>
</evidence>
<evidence type="ECO:0000256" key="4">
    <source>
        <dbReference type="ARBA" id="ARBA00023014"/>
    </source>
</evidence>
<keyword evidence="8" id="KW-1185">Reference proteome</keyword>
<dbReference type="PANTHER" id="PTHR32329">
    <property type="entry name" value="BIFUNCTIONAL PROTEIN [INCLUDES 2-HYDROXYACYL-COA DEHYDRATASE (N-TER) AND ITS ACTIVATOR DOMAIN (C_TERM)-RELATED"/>
    <property type="match status" value="1"/>
</dbReference>
<evidence type="ECO:0000259" key="5">
    <source>
        <dbReference type="Pfam" id="PF01869"/>
    </source>
</evidence>
<dbReference type="InterPro" id="IPR051805">
    <property type="entry name" value="Dehydratase_Activator_Redct"/>
</dbReference>
<dbReference type="EMBL" id="JJMJ01000055">
    <property type="protein sequence ID" value="PPS22666.1"/>
    <property type="molecule type" value="Genomic_DNA"/>
</dbReference>
<dbReference type="SUPFAM" id="SSF53067">
    <property type="entry name" value="Actin-like ATPase domain"/>
    <property type="match status" value="1"/>
</dbReference>
<keyword evidence="3" id="KW-0408">Iron</keyword>
<evidence type="ECO:0000256" key="3">
    <source>
        <dbReference type="ARBA" id="ARBA00023004"/>
    </source>
</evidence>
<dbReference type="Pfam" id="PF01869">
    <property type="entry name" value="BcrAD_BadFG"/>
    <property type="match status" value="1"/>
</dbReference>
<accession>A0ABX5B616</accession>
<organism evidence="7 8">
    <name type="scientific">Brachyspira murdochii</name>
    <dbReference type="NCBI Taxonomy" id="84378"/>
    <lineage>
        <taxon>Bacteria</taxon>
        <taxon>Pseudomonadati</taxon>
        <taxon>Spirochaetota</taxon>
        <taxon>Spirochaetia</taxon>
        <taxon>Brachyspirales</taxon>
        <taxon>Brachyspiraceae</taxon>
        <taxon>Brachyspira</taxon>
    </lineage>
</organism>
<keyword evidence="2" id="KW-0479">Metal-binding</keyword>
<dbReference type="Gene3D" id="3.30.420.40">
    <property type="match status" value="2"/>
</dbReference>
<evidence type="ECO:0000313" key="7">
    <source>
        <dbReference type="EMBL" id="PPS22666.1"/>
    </source>
</evidence>
<feature type="domain" description="Putative Se/S carrier protein-like" evidence="6">
    <location>
        <begin position="284"/>
        <end position="356"/>
    </location>
</feature>
<feature type="domain" description="ATPase BadF/BadG/BcrA/BcrD type" evidence="5">
    <location>
        <begin position="4"/>
        <end position="252"/>
    </location>
</feature>
<protein>
    <submittedName>
        <fullName evidence="7">CoA activase</fullName>
    </submittedName>
</protein>
<dbReference type="RefSeq" id="WP_104618097.1">
    <property type="nucleotide sequence ID" value="NZ_JJMJ01000055.1"/>
</dbReference>
<comment type="cofactor">
    <cofactor evidence="1">
        <name>[4Fe-4S] cluster</name>
        <dbReference type="ChEBI" id="CHEBI:49883"/>
    </cofactor>
</comment>
<dbReference type="NCBIfam" id="TIGR00241">
    <property type="entry name" value="CoA_E_activ"/>
    <property type="match status" value="1"/>
</dbReference>
<dbReference type="CDD" id="cd24109">
    <property type="entry name" value="ASKHA_NBD_YjiL-like"/>
    <property type="match status" value="1"/>
</dbReference>
<dbReference type="InterPro" id="IPR043129">
    <property type="entry name" value="ATPase_NBD"/>
</dbReference>
<dbReference type="InterPro" id="IPR008275">
    <property type="entry name" value="CoA_E_activase_dom"/>
</dbReference>
<name>A0ABX5B616_9SPIR</name>
<dbReference type="Proteomes" id="UP000238924">
    <property type="component" value="Unassembled WGS sequence"/>
</dbReference>